<keyword evidence="5" id="KW-0722">Serine protease inhibitor</keyword>
<dbReference type="Gene3D" id="4.10.410.10">
    <property type="entry name" value="Pancreatic trypsin inhibitor Kunitz domain"/>
    <property type="match status" value="2"/>
</dbReference>
<feature type="signal peptide" evidence="8">
    <location>
        <begin position="1"/>
        <end position="19"/>
    </location>
</feature>
<feature type="domain" description="BPTI/Kunitz inhibitor" evidence="9">
    <location>
        <begin position="89"/>
        <end position="139"/>
    </location>
</feature>
<organism evidence="10 11">
    <name type="scientific">Pristionchus fissidentatus</name>
    <dbReference type="NCBI Taxonomy" id="1538716"/>
    <lineage>
        <taxon>Eukaryota</taxon>
        <taxon>Metazoa</taxon>
        <taxon>Ecdysozoa</taxon>
        <taxon>Nematoda</taxon>
        <taxon>Chromadorea</taxon>
        <taxon>Rhabditida</taxon>
        <taxon>Rhabditina</taxon>
        <taxon>Diplogasteromorpha</taxon>
        <taxon>Diplogasteroidea</taxon>
        <taxon>Neodiplogasteridae</taxon>
        <taxon>Pristionchus</taxon>
    </lineage>
</organism>
<sequence length="210" mass="24628">MMMRPLLVYLIFLIGLGSNQELLTNQRCNLAADRGECQNFAVKWHYDRYAHRCRQFYYGGCGGNENRFETQQECDSQCRFVDNSVFERCSQPYDAGNCHSDISRHYFDMQKGACICANYTGCGGNNNMFYSFDQCMSVCGQFAKPNHIQIHDNTPEYTHSHSGHHQQQQLHPHHHVQQRILQPQQNGNRLQQNADYQRQQHLQHLQLQQR</sequence>
<dbReference type="InterPro" id="IPR050098">
    <property type="entry name" value="TFPI/VKTCI-like"/>
</dbReference>
<evidence type="ECO:0000256" key="6">
    <source>
        <dbReference type="ARBA" id="ARBA00023157"/>
    </source>
</evidence>
<keyword evidence="6" id="KW-1015">Disulfide bond</keyword>
<gene>
    <name evidence="10" type="ORF">PFISCL1PPCAC_1325</name>
</gene>
<evidence type="ECO:0000313" key="10">
    <source>
        <dbReference type="EMBL" id="GMT10028.1"/>
    </source>
</evidence>
<dbReference type="GO" id="GO:0004867">
    <property type="term" value="F:serine-type endopeptidase inhibitor activity"/>
    <property type="evidence" value="ECO:0007669"/>
    <property type="project" value="UniProtKB-KW"/>
</dbReference>
<dbReference type="InterPro" id="IPR036880">
    <property type="entry name" value="Kunitz_BPTI_sf"/>
</dbReference>
<dbReference type="Proteomes" id="UP001432322">
    <property type="component" value="Unassembled WGS sequence"/>
</dbReference>
<evidence type="ECO:0000256" key="5">
    <source>
        <dbReference type="ARBA" id="ARBA00022900"/>
    </source>
</evidence>
<dbReference type="PROSITE" id="PS00280">
    <property type="entry name" value="BPTI_KUNITZ_1"/>
    <property type="match status" value="1"/>
</dbReference>
<dbReference type="FunFam" id="4.10.410.10:FF:000020">
    <property type="entry name" value="Collagen, type VI, alpha 3"/>
    <property type="match status" value="1"/>
</dbReference>
<evidence type="ECO:0000256" key="2">
    <source>
        <dbReference type="ARBA" id="ARBA00022525"/>
    </source>
</evidence>
<accession>A0AAV5UUY1</accession>
<comment type="caution">
    <text evidence="10">The sequence shown here is derived from an EMBL/GenBank/DDBJ whole genome shotgun (WGS) entry which is preliminary data.</text>
</comment>
<feature type="chain" id="PRO_5043966551" description="BPTI/Kunitz inhibitor domain-containing protein" evidence="8">
    <location>
        <begin position="20"/>
        <end position="210"/>
    </location>
</feature>
<reference evidence="10" key="1">
    <citation type="submission" date="2023-10" db="EMBL/GenBank/DDBJ databases">
        <title>Genome assembly of Pristionchus species.</title>
        <authorList>
            <person name="Yoshida K."/>
            <person name="Sommer R.J."/>
        </authorList>
    </citation>
    <scope>NUCLEOTIDE SEQUENCE</scope>
    <source>
        <strain evidence="10">RS5133</strain>
    </source>
</reference>
<evidence type="ECO:0000259" key="9">
    <source>
        <dbReference type="PROSITE" id="PS50279"/>
    </source>
</evidence>
<evidence type="ECO:0000256" key="7">
    <source>
        <dbReference type="SAM" id="MobiDB-lite"/>
    </source>
</evidence>
<dbReference type="SMART" id="SM00131">
    <property type="entry name" value="KU"/>
    <property type="match status" value="2"/>
</dbReference>
<dbReference type="InterPro" id="IPR020901">
    <property type="entry name" value="Prtase_inh_Kunz-CS"/>
</dbReference>
<dbReference type="AlphaFoldDB" id="A0AAV5UUY1"/>
<evidence type="ECO:0000256" key="1">
    <source>
        <dbReference type="ARBA" id="ARBA00004613"/>
    </source>
</evidence>
<evidence type="ECO:0000313" key="11">
    <source>
        <dbReference type="Proteomes" id="UP001432322"/>
    </source>
</evidence>
<dbReference type="PANTHER" id="PTHR10083">
    <property type="entry name" value="KUNITZ-TYPE PROTEASE INHIBITOR-RELATED"/>
    <property type="match status" value="1"/>
</dbReference>
<evidence type="ECO:0000256" key="3">
    <source>
        <dbReference type="ARBA" id="ARBA00022656"/>
    </source>
</evidence>
<keyword evidence="8" id="KW-0732">Signal</keyword>
<name>A0AAV5UUY1_9BILA</name>
<dbReference type="Pfam" id="PF00014">
    <property type="entry name" value="Kunitz_BPTI"/>
    <property type="match status" value="2"/>
</dbReference>
<evidence type="ECO:0000256" key="4">
    <source>
        <dbReference type="ARBA" id="ARBA00022690"/>
    </source>
</evidence>
<evidence type="ECO:0000256" key="8">
    <source>
        <dbReference type="SAM" id="SignalP"/>
    </source>
</evidence>
<dbReference type="SUPFAM" id="SSF57362">
    <property type="entry name" value="BPTI-like"/>
    <property type="match status" value="2"/>
</dbReference>
<comment type="subcellular location">
    <subcellularLocation>
        <location evidence="1">Secreted</location>
    </subcellularLocation>
</comment>
<keyword evidence="3" id="KW-0800">Toxin</keyword>
<keyword evidence="11" id="KW-1185">Reference proteome</keyword>
<dbReference type="PRINTS" id="PR00759">
    <property type="entry name" value="BASICPTASE"/>
</dbReference>
<keyword evidence="4" id="KW-0646">Protease inhibitor</keyword>
<dbReference type="InterPro" id="IPR002223">
    <property type="entry name" value="Kunitz_BPTI"/>
</dbReference>
<dbReference type="EMBL" id="BTSY01000001">
    <property type="protein sequence ID" value="GMT10028.1"/>
    <property type="molecule type" value="Genomic_DNA"/>
</dbReference>
<feature type="non-terminal residue" evidence="10">
    <location>
        <position position="210"/>
    </location>
</feature>
<protein>
    <recommendedName>
        <fullName evidence="9">BPTI/Kunitz inhibitor domain-containing protein</fullName>
    </recommendedName>
</protein>
<feature type="domain" description="BPTI/Kunitz inhibitor" evidence="9">
    <location>
        <begin position="28"/>
        <end position="78"/>
    </location>
</feature>
<dbReference type="PANTHER" id="PTHR10083:SF217">
    <property type="entry name" value="BOOPHILIN-H2"/>
    <property type="match status" value="1"/>
</dbReference>
<feature type="region of interest" description="Disordered" evidence="7">
    <location>
        <begin position="151"/>
        <end position="175"/>
    </location>
</feature>
<dbReference type="PROSITE" id="PS50279">
    <property type="entry name" value="BPTI_KUNITZ_2"/>
    <property type="match status" value="2"/>
</dbReference>
<proteinExistence type="predicted"/>
<dbReference type="GO" id="GO:0005615">
    <property type="term" value="C:extracellular space"/>
    <property type="evidence" value="ECO:0007669"/>
    <property type="project" value="TreeGrafter"/>
</dbReference>
<keyword evidence="2" id="KW-0964">Secreted</keyword>